<dbReference type="AlphaFoldDB" id="A0A7Y2JW51"/>
<feature type="domain" description="Winged helix-turn-helix" evidence="2">
    <location>
        <begin position="380"/>
        <end position="453"/>
    </location>
</feature>
<dbReference type="PANTHER" id="PTHR47691:SF3">
    <property type="entry name" value="HTH-TYPE TRANSCRIPTIONAL REGULATOR RV0890C-RELATED"/>
    <property type="match status" value="1"/>
</dbReference>
<dbReference type="EMBL" id="JABAIV010000001">
    <property type="protein sequence ID" value="NNG21995.1"/>
    <property type="molecule type" value="Genomic_DNA"/>
</dbReference>
<protein>
    <recommendedName>
        <fullName evidence="5">ATPase</fullName>
    </recommendedName>
</protein>
<dbReference type="Pfam" id="PF13401">
    <property type="entry name" value="AAA_22"/>
    <property type="match status" value="1"/>
</dbReference>
<gene>
    <name evidence="3" type="ORF">HGB41_03100</name>
</gene>
<dbReference type="PRINTS" id="PR00364">
    <property type="entry name" value="DISEASERSIST"/>
</dbReference>
<dbReference type="PANTHER" id="PTHR47691">
    <property type="entry name" value="REGULATOR-RELATED"/>
    <property type="match status" value="1"/>
</dbReference>
<evidence type="ECO:0000259" key="2">
    <source>
        <dbReference type="Pfam" id="PF25872"/>
    </source>
</evidence>
<evidence type="ECO:0008006" key="5">
    <source>
        <dbReference type="Google" id="ProtNLM"/>
    </source>
</evidence>
<dbReference type="GO" id="GO:0016887">
    <property type="term" value="F:ATP hydrolysis activity"/>
    <property type="evidence" value="ECO:0007669"/>
    <property type="project" value="InterPro"/>
</dbReference>
<reference evidence="3 4" key="1">
    <citation type="submission" date="2020-04" db="EMBL/GenBank/DDBJ databases">
        <title>Massilia sp. nov., a cold adapted bacteria isolated from Arctic soil.</title>
        <authorList>
            <person name="Son J."/>
            <person name="Ka J.-O."/>
        </authorList>
    </citation>
    <scope>NUCLEOTIDE SEQUENCE [LARGE SCALE GENOMIC DNA]</scope>
    <source>
        <strain evidence="3 4">ML15P13</strain>
    </source>
</reference>
<evidence type="ECO:0000313" key="4">
    <source>
        <dbReference type="Proteomes" id="UP000533905"/>
    </source>
</evidence>
<dbReference type="SUPFAM" id="SSF52540">
    <property type="entry name" value="P-loop containing nucleoside triphosphate hydrolases"/>
    <property type="match status" value="1"/>
</dbReference>
<proteinExistence type="predicted"/>
<feature type="domain" description="ORC1/DEAH AAA+ ATPase" evidence="1">
    <location>
        <begin position="144"/>
        <end position="245"/>
    </location>
</feature>
<dbReference type="InterPro" id="IPR049945">
    <property type="entry name" value="AAA_22"/>
</dbReference>
<accession>A0A7Y2JW51</accession>
<comment type="caution">
    <text evidence="3">The sequence shown here is derived from an EMBL/GenBank/DDBJ whole genome shotgun (WGS) entry which is preliminary data.</text>
</comment>
<dbReference type="InterPro" id="IPR058852">
    <property type="entry name" value="HTH_77"/>
</dbReference>
<sequence>MATATGAGKANPLPAARDEAGGLAIGPFVLEPESAGASYSGTRLPLTRSEFLLFQVLVEHGGTVAGERLLLARCRDAAGPRGLFDQVAALNCALARHAPELFAIQVGKGYMLVLPPEPRSEVGPRQLIGREAALATVDGMLAGHRFVSIVGPGGIGKTSVARALLPGLDQRYPDGILTLDLAAMFDPGQLLPAMAQALGVRSVVGGPDADLAGRFASLLAGRSLLVLLDSCEHMIEAAGQMAEMLLAAAPGVSVLVTSREPLRADGERVYRLEPMGLPSPRTVDVGSALSAPAVRLFVAHAFGARGLEQEDVAAVTALCRDLDGLPLALELAAAMAPGIGLVELASQAGRRLLDGGAAPMGARGRHLSLGAMLAWSYDILSDDEKTVFRRLSVFRGGFTLEAAAAIAADARLDGCSVKEIVIGLMTKSLVSAAREADGRHRLLDTTRAYAARLHEEDADRLLVLSRHADFLCGLLEEAQVAWLHMPRRPWLAQYAPWLDDVRAALDWAYSGQESGIVGARLTVLSFPLADQAGAVLEFSRHVRQGLAVLARVDNPPPLLRMSLACHARDNIDEPFGDEIVTMSQLDEGIREAELAGNPQSIVAPLMGYWCFCFSTAKFSRALETAYRLDAAARRMDDPTLVLIGKKTSAQSLHYMGRHEEAMAAAAEAMALSWRKIPLNYSSAPLEIGTAMRLLMSRLLWMRGDFGRASDLCAQACLEAQDDRPTALCHAYALAAIPIALWNRDFASCDALLATLEDHVRRYSIGLWQTWARNYREVLELVATADASAGPERFAEVAARVAASSSMQSDHMASFDPRMLTAKAEERAHEGAVGWCVPETLRAQAEALLSCGNKDALQSAAVLLARARSLAHEQGALLWELRSACSQVRLAQRLGRTGASVAELGGVLARFPEGPDVADLRLARALLRS</sequence>
<dbReference type="RefSeq" id="WP_171080967.1">
    <property type="nucleotide sequence ID" value="NZ_JABAIV010000001.1"/>
</dbReference>
<dbReference type="InterPro" id="IPR036388">
    <property type="entry name" value="WH-like_DNA-bd_sf"/>
</dbReference>
<dbReference type="InterPro" id="IPR027417">
    <property type="entry name" value="P-loop_NTPase"/>
</dbReference>
<keyword evidence="4" id="KW-1185">Reference proteome</keyword>
<organism evidence="3 4">
    <name type="scientific">Telluria aromaticivorans</name>
    <dbReference type="NCBI Taxonomy" id="2725995"/>
    <lineage>
        <taxon>Bacteria</taxon>
        <taxon>Pseudomonadati</taxon>
        <taxon>Pseudomonadota</taxon>
        <taxon>Betaproteobacteria</taxon>
        <taxon>Burkholderiales</taxon>
        <taxon>Oxalobacteraceae</taxon>
        <taxon>Telluria group</taxon>
        <taxon>Telluria</taxon>
    </lineage>
</organism>
<dbReference type="Pfam" id="PF25872">
    <property type="entry name" value="HTH_77"/>
    <property type="match status" value="1"/>
</dbReference>
<dbReference type="Gene3D" id="3.40.50.300">
    <property type="entry name" value="P-loop containing nucleotide triphosphate hydrolases"/>
    <property type="match status" value="1"/>
</dbReference>
<evidence type="ECO:0000313" key="3">
    <source>
        <dbReference type="EMBL" id="NNG21995.1"/>
    </source>
</evidence>
<name>A0A7Y2JW51_9BURK</name>
<evidence type="ECO:0000259" key="1">
    <source>
        <dbReference type="Pfam" id="PF13401"/>
    </source>
</evidence>
<dbReference type="Gene3D" id="1.10.10.10">
    <property type="entry name" value="Winged helix-like DNA-binding domain superfamily/Winged helix DNA-binding domain"/>
    <property type="match status" value="1"/>
</dbReference>
<dbReference type="Proteomes" id="UP000533905">
    <property type="component" value="Unassembled WGS sequence"/>
</dbReference>